<keyword evidence="4" id="KW-0633">Potassium transport</keyword>
<dbReference type="PANTHER" id="PTHR31462">
    <property type="entry name" value="ENDOSOMAL/LYSOSOMAL POTASSIUM CHANNEL TMEM175"/>
    <property type="match status" value="1"/>
</dbReference>
<evidence type="ECO:0000256" key="8">
    <source>
        <dbReference type="ARBA" id="ARBA00022989"/>
    </source>
</evidence>
<name>A0A1T3DR85_9FLAO</name>
<reference evidence="14 16" key="1">
    <citation type="submission" date="2016-02" db="EMBL/GenBank/DDBJ databases">
        <authorList>
            <person name="Nicholson A.C."/>
            <person name="Humrighouse B.W."/>
            <person name="Loparev V."/>
            <person name="Emery B."/>
            <person name="Graziano J."/>
            <person name="McQuiston J.R."/>
        </authorList>
    </citation>
    <scope>NUCLEOTIDE SEQUENCE [LARGE SCALE GENOMIC DNA]</scope>
    <source>
        <strain evidence="14 16">E6809</strain>
    </source>
</reference>
<evidence type="ECO:0000256" key="12">
    <source>
        <dbReference type="ARBA" id="ARBA00034430"/>
    </source>
</evidence>
<evidence type="ECO:0000256" key="11">
    <source>
        <dbReference type="ARBA" id="ARBA00023303"/>
    </source>
</evidence>
<comment type="similarity">
    <text evidence="2">Belongs to the TMEM175 family.</text>
</comment>
<dbReference type="InterPro" id="IPR010617">
    <property type="entry name" value="TMEM175-like"/>
</dbReference>
<evidence type="ECO:0000256" key="5">
    <source>
        <dbReference type="ARBA" id="ARBA00022692"/>
    </source>
</evidence>
<keyword evidence="8 13" id="KW-1133">Transmembrane helix</keyword>
<organism evidence="15">
    <name type="scientific">Elizabethkingia anophelis</name>
    <dbReference type="NCBI Taxonomy" id="1117645"/>
    <lineage>
        <taxon>Bacteria</taxon>
        <taxon>Pseudomonadati</taxon>
        <taxon>Bacteroidota</taxon>
        <taxon>Flavobacteriia</taxon>
        <taxon>Flavobacteriales</taxon>
        <taxon>Weeksellaceae</taxon>
        <taxon>Elizabethkingia</taxon>
    </lineage>
</organism>
<keyword evidence="3" id="KW-0813">Transport</keyword>
<feature type="transmembrane region" description="Helical" evidence="13">
    <location>
        <begin position="6"/>
        <end position="23"/>
    </location>
</feature>
<dbReference type="EMBL" id="MAHS01000003">
    <property type="protein sequence ID" value="OPB52172.1"/>
    <property type="molecule type" value="Genomic_DNA"/>
</dbReference>
<reference evidence="15" key="2">
    <citation type="submission" date="2016-06" db="EMBL/GenBank/DDBJ databases">
        <authorList>
            <person name="Nicholson A.C."/>
        </authorList>
    </citation>
    <scope>NUCLEOTIDE SEQUENCE [LARGE SCALE GENOMIC DNA]</scope>
    <source>
        <strain evidence="15">E6809</strain>
    </source>
</reference>
<evidence type="ECO:0000256" key="10">
    <source>
        <dbReference type="ARBA" id="ARBA00023136"/>
    </source>
</evidence>
<evidence type="ECO:0000313" key="15">
    <source>
        <dbReference type="EMBL" id="OPB52172.1"/>
    </source>
</evidence>
<feature type="transmembrane region" description="Helical" evidence="13">
    <location>
        <begin position="75"/>
        <end position="94"/>
    </location>
</feature>
<dbReference type="GO" id="GO:0015252">
    <property type="term" value="F:proton channel activity"/>
    <property type="evidence" value="ECO:0007669"/>
    <property type="project" value="InterPro"/>
</dbReference>
<gene>
    <name evidence="14" type="ORF">AYC66_12515</name>
    <name evidence="15" type="ORF">BAY09_13465</name>
</gene>
<accession>A0A1T3DR85</accession>
<sequence>MKTSRLEAFSDGVIAIIITIMVLELKVPDTTSWPALYSLLPKFICYILSFIYVGIYWNNHHHMLHYCTNVNGRIMWSNLFFLFWLSLMPFATAWMGEHHFDKNTTITYGILLILVATGYTILSYQILNQEGKDSPYAKAIGSSYKEKASIILYILGIASSFYEPYIALFFYYVVAIIWIIPDRRLEKNINHKDL</sequence>
<keyword evidence="5 13" id="KW-0812">Transmembrane</keyword>
<evidence type="ECO:0000256" key="7">
    <source>
        <dbReference type="ARBA" id="ARBA00022958"/>
    </source>
</evidence>
<evidence type="ECO:0000256" key="3">
    <source>
        <dbReference type="ARBA" id="ARBA00022448"/>
    </source>
</evidence>
<dbReference type="EMBL" id="CP014339">
    <property type="protein sequence ID" value="AQX51450.1"/>
    <property type="molecule type" value="Genomic_DNA"/>
</dbReference>
<proteinExistence type="inferred from homology"/>
<feature type="transmembrane region" description="Helical" evidence="13">
    <location>
        <begin position="150"/>
        <end position="180"/>
    </location>
</feature>
<evidence type="ECO:0000313" key="14">
    <source>
        <dbReference type="EMBL" id="AQX51450.1"/>
    </source>
</evidence>
<keyword evidence="6" id="KW-0631">Potassium channel</keyword>
<dbReference type="Proteomes" id="UP000189738">
    <property type="component" value="Chromosome"/>
</dbReference>
<feature type="transmembrane region" description="Helical" evidence="13">
    <location>
        <begin position="35"/>
        <end position="55"/>
    </location>
</feature>
<evidence type="ECO:0000256" key="1">
    <source>
        <dbReference type="ARBA" id="ARBA00004141"/>
    </source>
</evidence>
<dbReference type="Pfam" id="PF06736">
    <property type="entry name" value="TMEM175"/>
    <property type="match status" value="1"/>
</dbReference>
<evidence type="ECO:0000256" key="2">
    <source>
        <dbReference type="ARBA" id="ARBA00006920"/>
    </source>
</evidence>
<dbReference type="GO" id="GO:0005267">
    <property type="term" value="F:potassium channel activity"/>
    <property type="evidence" value="ECO:0007669"/>
    <property type="project" value="UniProtKB-KW"/>
</dbReference>
<feature type="transmembrane region" description="Helical" evidence="13">
    <location>
        <begin position="106"/>
        <end position="127"/>
    </location>
</feature>
<dbReference type="GO" id="GO:0016020">
    <property type="term" value="C:membrane"/>
    <property type="evidence" value="ECO:0007669"/>
    <property type="project" value="UniProtKB-SubCell"/>
</dbReference>
<evidence type="ECO:0000256" key="4">
    <source>
        <dbReference type="ARBA" id="ARBA00022538"/>
    </source>
</evidence>
<protein>
    <submittedName>
        <fullName evidence="15">Uncharacterized protein</fullName>
    </submittedName>
</protein>
<evidence type="ECO:0000313" key="16">
    <source>
        <dbReference type="Proteomes" id="UP000189738"/>
    </source>
</evidence>
<dbReference type="AlphaFoldDB" id="A0A1T3DR85"/>
<keyword evidence="9" id="KW-0406">Ion transport</keyword>
<dbReference type="PANTHER" id="PTHR31462:SF5">
    <property type="entry name" value="ENDOSOMAL_LYSOSOMAL PROTON CHANNEL TMEM175"/>
    <property type="match status" value="1"/>
</dbReference>
<evidence type="ECO:0000256" key="6">
    <source>
        <dbReference type="ARBA" id="ARBA00022826"/>
    </source>
</evidence>
<comment type="subcellular location">
    <subcellularLocation>
        <location evidence="1">Membrane</location>
        <topology evidence="1">Multi-pass membrane protein</topology>
    </subcellularLocation>
</comment>
<keyword evidence="11" id="KW-0407">Ion channel</keyword>
<dbReference type="RefSeq" id="WP_024564410.1">
    <property type="nucleotide sequence ID" value="NZ_AP022313.1"/>
</dbReference>
<keyword evidence="10 13" id="KW-0472">Membrane</keyword>
<evidence type="ECO:0000256" key="9">
    <source>
        <dbReference type="ARBA" id="ARBA00023065"/>
    </source>
</evidence>
<evidence type="ECO:0000256" key="13">
    <source>
        <dbReference type="SAM" id="Phobius"/>
    </source>
</evidence>
<keyword evidence="7" id="KW-0630">Potassium</keyword>
<comment type="catalytic activity">
    <reaction evidence="12">
        <text>K(+)(in) = K(+)(out)</text>
        <dbReference type="Rhea" id="RHEA:29463"/>
        <dbReference type="ChEBI" id="CHEBI:29103"/>
    </reaction>
</comment>